<dbReference type="GO" id="GO:0052908">
    <property type="term" value="F:16S rRNA (adenine(1518)-N(6)/adenine(1519)-N(6))-dimethyltransferase activity"/>
    <property type="evidence" value="ECO:0007669"/>
    <property type="project" value="UniProtKB-EC"/>
</dbReference>
<keyword evidence="1 7" id="KW-0963">Cytoplasm</keyword>
<dbReference type="PANTHER" id="PTHR11727:SF7">
    <property type="entry name" value="DIMETHYLADENOSINE TRANSFERASE-RELATED"/>
    <property type="match status" value="1"/>
</dbReference>
<sequence>MIKAKKKFGQNFLIDNQIIKLIVDEVKFTETNKYLEIGPGMGALSSELQKKTKNLDLIEIDPDMIKILRGKINVTTHLFEGDVLSFDDKFFEKYNVVLGNLPYYIATEIIFRFIPINNVDILYFMVQKEVADRLVAKMGSKENSILTNLIGFNFRAEKCFDIKPESFDPPPKVTSSFIKLTRHRDYVNEIKYADFKKTIKESFKFKRKNLKNNLKDILNLNDFENLEILPTNRAEDLSIEDFIKITKYVISNA</sequence>
<evidence type="ECO:0000256" key="6">
    <source>
        <dbReference type="ARBA" id="ARBA00022884"/>
    </source>
</evidence>
<dbReference type="EMBL" id="CP011002">
    <property type="protein sequence ID" value="AKO65496.1"/>
    <property type="molecule type" value="Genomic_DNA"/>
</dbReference>
<keyword evidence="2 7" id="KW-0698">rRNA processing</keyword>
<feature type="binding site" evidence="7 8">
    <location>
        <position position="59"/>
    </location>
    <ligand>
        <name>S-adenosyl-L-methionine</name>
        <dbReference type="ChEBI" id="CHEBI:59789"/>
    </ligand>
</feature>
<feature type="binding site" evidence="7 8">
    <location>
        <position position="38"/>
    </location>
    <ligand>
        <name>S-adenosyl-L-methionine</name>
        <dbReference type="ChEBI" id="CHEBI:59789"/>
    </ligand>
</feature>
<feature type="binding site" evidence="7 8">
    <location>
        <position position="82"/>
    </location>
    <ligand>
        <name>S-adenosyl-L-methionine</name>
        <dbReference type="ChEBI" id="CHEBI:59789"/>
    </ligand>
</feature>
<dbReference type="SUPFAM" id="SSF53335">
    <property type="entry name" value="S-adenosyl-L-methionine-dependent methyltransferases"/>
    <property type="match status" value="1"/>
</dbReference>
<dbReference type="CDD" id="cd02440">
    <property type="entry name" value="AdoMet_MTases"/>
    <property type="match status" value="1"/>
</dbReference>
<dbReference type="NCBIfam" id="TIGR00755">
    <property type="entry name" value="ksgA"/>
    <property type="match status" value="1"/>
</dbReference>
<feature type="binding site" evidence="7 8">
    <location>
        <position position="100"/>
    </location>
    <ligand>
        <name>S-adenosyl-L-methionine</name>
        <dbReference type="ChEBI" id="CHEBI:59789"/>
    </ligand>
</feature>
<feature type="binding site" evidence="7 8">
    <location>
        <position position="13"/>
    </location>
    <ligand>
        <name>S-adenosyl-L-methionine</name>
        <dbReference type="ChEBI" id="CHEBI:59789"/>
    </ligand>
</feature>
<dbReference type="Gene3D" id="1.10.8.100">
    <property type="entry name" value="Ribosomal RNA adenine dimethylase-like, domain 2"/>
    <property type="match status" value="1"/>
</dbReference>
<organism evidence="10 11">
    <name type="scientific">Methylophilales bacterium MBRS-H7</name>
    <dbReference type="NCBI Taxonomy" id="1623450"/>
    <lineage>
        <taxon>Bacteria</taxon>
        <taxon>Pseudomonadati</taxon>
        <taxon>Pseudomonadota</taxon>
        <taxon>Betaproteobacteria</taxon>
        <taxon>Nitrosomonadales</taxon>
        <taxon>OM43 clade</taxon>
    </lineage>
</organism>
<dbReference type="AlphaFoldDB" id="A0A0H4IWZ6"/>
<evidence type="ECO:0000259" key="9">
    <source>
        <dbReference type="SMART" id="SM00650"/>
    </source>
</evidence>
<protein>
    <recommendedName>
        <fullName evidence="7">Ribosomal RNA small subunit methyltransferase A</fullName>
        <ecNumber evidence="7">2.1.1.182</ecNumber>
    </recommendedName>
    <alternativeName>
        <fullName evidence="7">16S rRNA (adenine(1518)-N(6)/adenine(1519)-N(6))-dimethyltransferase</fullName>
    </alternativeName>
    <alternativeName>
        <fullName evidence="7">16S rRNA dimethyladenosine transferase</fullName>
    </alternativeName>
    <alternativeName>
        <fullName evidence="7">16S rRNA dimethylase</fullName>
    </alternativeName>
    <alternativeName>
        <fullName evidence="7">S-adenosylmethionine-6-N', N'-adenosyl(rRNA) dimethyltransferase</fullName>
    </alternativeName>
</protein>
<accession>A0A0H4IWZ6</accession>
<proteinExistence type="inferred from homology"/>
<gene>
    <name evidence="7" type="primary">rsmA</name>
    <name evidence="7" type="synonym">ksgA</name>
    <name evidence="10" type="ORF">VI33_01695</name>
</gene>
<dbReference type="SMART" id="SM00650">
    <property type="entry name" value="rADc"/>
    <property type="match status" value="1"/>
</dbReference>
<evidence type="ECO:0000256" key="5">
    <source>
        <dbReference type="ARBA" id="ARBA00022691"/>
    </source>
</evidence>
<evidence type="ECO:0000256" key="2">
    <source>
        <dbReference type="ARBA" id="ARBA00022552"/>
    </source>
</evidence>
<feature type="domain" description="Ribosomal RNA adenine methylase transferase N-terminal" evidence="9">
    <location>
        <begin position="18"/>
        <end position="184"/>
    </location>
</feature>
<keyword evidence="6 7" id="KW-0694">RNA-binding</keyword>
<feature type="binding site" evidence="7 8">
    <location>
        <position position="11"/>
    </location>
    <ligand>
        <name>S-adenosyl-L-methionine</name>
        <dbReference type="ChEBI" id="CHEBI:59789"/>
    </ligand>
</feature>
<keyword evidence="4 7" id="KW-0808">Transferase</keyword>
<keyword evidence="5 7" id="KW-0949">S-adenosyl-L-methionine</keyword>
<comment type="catalytic activity">
    <reaction evidence="7">
        <text>adenosine(1518)/adenosine(1519) in 16S rRNA + 4 S-adenosyl-L-methionine = N(6)-dimethyladenosine(1518)/N(6)-dimethyladenosine(1519) in 16S rRNA + 4 S-adenosyl-L-homocysteine + 4 H(+)</text>
        <dbReference type="Rhea" id="RHEA:19609"/>
        <dbReference type="Rhea" id="RHEA-COMP:10232"/>
        <dbReference type="Rhea" id="RHEA-COMP:10233"/>
        <dbReference type="ChEBI" id="CHEBI:15378"/>
        <dbReference type="ChEBI" id="CHEBI:57856"/>
        <dbReference type="ChEBI" id="CHEBI:59789"/>
        <dbReference type="ChEBI" id="CHEBI:74411"/>
        <dbReference type="ChEBI" id="CHEBI:74493"/>
        <dbReference type="EC" id="2.1.1.182"/>
    </reaction>
</comment>
<dbReference type="OrthoDB" id="9814755at2"/>
<dbReference type="Pfam" id="PF00398">
    <property type="entry name" value="RrnaAD"/>
    <property type="match status" value="1"/>
</dbReference>
<comment type="similarity">
    <text evidence="7">Belongs to the class I-like SAM-binding methyltransferase superfamily. rRNA adenine N(6)-methyltransferase family. RsmA subfamily.</text>
</comment>
<keyword evidence="3 7" id="KW-0489">Methyltransferase</keyword>
<dbReference type="Gene3D" id="3.40.50.150">
    <property type="entry name" value="Vaccinia Virus protein VP39"/>
    <property type="match status" value="1"/>
</dbReference>
<evidence type="ECO:0000313" key="11">
    <source>
        <dbReference type="Proteomes" id="UP000066549"/>
    </source>
</evidence>
<dbReference type="InterPro" id="IPR001737">
    <property type="entry name" value="KsgA/Erm"/>
</dbReference>
<dbReference type="EC" id="2.1.1.182" evidence="7"/>
<dbReference type="InterPro" id="IPR011530">
    <property type="entry name" value="rRNA_adenine_dimethylase"/>
</dbReference>
<comment type="subcellular location">
    <subcellularLocation>
        <location evidence="7">Cytoplasm</location>
    </subcellularLocation>
</comment>
<evidence type="ECO:0000256" key="4">
    <source>
        <dbReference type="ARBA" id="ARBA00022679"/>
    </source>
</evidence>
<evidence type="ECO:0000256" key="3">
    <source>
        <dbReference type="ARBA" id="ARBA00022603"/>
    </source>
</evidence>
<evidence type="ECO:0000256" key="7">
    <source>
        <dbReference type="HAMAP-Rule" id="MF_00607"/>
    </source>
</evidence>
<comment type="function">
    <text evidence="7">Specifically dimethylates two adjacent adenosines (A1518 and A1519) in the loop of a conserved hairpin near the 3'-end of 16S rRNA in the 30S particle. May play a critical role in biogenesis of 30S subunits.</text>
</comment>
<dbReference type="InterPro" id="IPR029063">
    <property type="entry name" value="SAM-dependent_MTases_sf"/>
</dbReference>
<evidence type="ECO:0000313" key="10">
    <source>
        <dbReference type="EMBL" id="AKO65496.1"/>
    </source>
</evidence>
<dbReference type="Proteomes" id="UP000066549">
    <property type="component" value="Chromosome"/>
</dbReference>
<dbReference type="PANTHER" id="PTHR11727">
    <property type="entry name" value="DIMETHYLADENOSINE TRANSFERASE"/>
    <property type="match status" value="1"/>
</dbReference>
<evidence type="ECO:0000256" key="8">
    <source>
        <dbReference type="PROSITE-ProRule" id="PRU01026"/>
    </source>
</evidence>
<dbReference type="InterPro" id="IPR020598">
    <property type="entry name" value="rRNA_Ade_methylase_Trfase_N"/>
</dbReference>
<evidence type="ECO:0000256" key="1">
    <source>
        <dbReference type="ARBA" id="ARBA00022490"/>
    </source>
</evidence>
<reference evidence="10 11" key="1">
    <citation type="submission" date="2015-03" db="EMBL/GenBank/DDBJ databases">
        <title>Comparative analysis of the OM43 clade including a novel species from Red Sea uncovers genomic and metabolic diversity among marine methylotrophs.</title>
        <authorList>
            <person name="Jimenez-Infante F."/>
            <person name="Ngugi D.K."/>
            <person name="Vinu M."/>
            <person name="Alam I."/>
            <person name="Kamau A."/>
            <person name="Blom J."/>
            <person name="Bajic V.B."/>
            <person name="Stingl U."/>
        </authorList>
    </citation>
    <scope>NUCLEOTIDE SEQUENCE [LARGE SCALE GENOMIC DNA]</scope>
    <source>
        <strain evidence="10 11">MBRSH7</strain>
    </source>
</reference>
<dbReference type="PROSITE" id="PS51689">
    <property type="entry name" value="SAM_RNA_A_N6_MT"/>
    <property type="match status" value="1"/>
</dbReference>
<dbReference type="GO" id="GO:0003723">
    <property type="term" value="F:RNA binding"/>
    <property type="evidence" value="ECO:0007669"/>
    <property type="project" value="UniProtKB-UniRule"/>
</dbReference>
<dbReference type="GO" id="GO:0005829">
    <property type="term" value="C:cytosol"/>
    <property type="evidence" value="ECO:0007669"/>
    <property type="project" value="TreeGrafter"/>
</dbReference>
<keyword evidence="11" id="KW-1185">Reference proteome</keyword>
<name>A0A0H4IWZ6_9PROT</name>
<dbReference type="PATRIC" id="fig|1623450.3.peg.337"/>
<dbReference type="HAMAP" id="MF_00607">
    <property type="entry name" value="16SrRNA_methyltr_A"/>
    <property type="match status" value="1"/>
</dbReference>
<dbReference type="InterPro" id="IPR023165">
    <property type="entry name" value="rRNA_Ade_diMease-like_C"/>
</dbReference>